<keyword evidence="3" id="KW-1185">Reference proteome</keyword>
<feature type="region of interest" description="Disordered" evidence="1">
    <location>
        <begin position="44"/>
        <end position="104"/>
    </location>
</feature>
<protein>
    <submittedName>
        <fullName evidence="2">468_t:CDS:1</fullName>
    </submittedName>
</protein>
<feature type="non-terminal residue" evidence="2">
    <location>
        <position position="104"/>
    </location>
</feature>
<evidence type="ECO:0000256" key="1">
    <source>
        <dbReference type="SAM" id="MobiDB-lite"/>
    </source>
</evidence>
<sequence length="104" mass="11333">MATYLQPSNSSVKVVTASNAAIPEPTEAMIKAAKNDYASRLSHYTQQQIKRIKSKKNSLNNTANGTSQNVQSPANHNSSSGVPSRPLSTGGMHQRQHFPKQKKQ</sequence>
<dbReference type="AlphaFoldDB" id="A0A9N9H1G2"/>
<dbReference type="EMBL" id="CAJVPV010009472">
    <property type="protein sequence ID" value="CAG8641866.1"/>
    <property type="molecule type" value="Genomic_DNA"/>
</dbReference>
<comment type="caution">
    <text evidence="2">The sequence shown here is derived from an EMBL/GenBank/DDBJ whole genome shotgun (WGS) entry which is preliminary data.</text>
</comment>
<feature type="compositionally biased region" description="Basic residues" evidence="1">
    <location>
        <begin position="94"/>
        <end position="104"/>
    </location>
</feature>
<proteinExistence type="predicted"/>
<name>A0A9N9H1G2_9GLOM</name>
<dbReference type="OrthoDB" id="2412870at2759"/>
<organism evidence="2 3">
    <name type="scientific">Acaulospora morrowiae</name>
    <dbReference type="NCBI Taxonomy" id="94023"/>
    <lineage>
        <taxon>Eukaryota</taxon>
        <taxon>Fungi</taxon>
        <taxon>Fungi incertae sedis</taxon>
        <taxon>Mucoromycota</taxon>
        <taxon>Glomeromycotina</taxon>
        <taxon>Glomeromycetes</taxon>
        <taxon>Diversisporales</taxon>
        <taxon>Acaulosporaceae</taxon>
        <taxon>Acaulospora</taxon>
    </lineage>
</organism>
<reference evidence="2" key="1">
    <citation type="submission" date="2021-06" db="EMBL/GenBank/DDBJ databases">
        <authorList>
            <person name="Kallberg Y."/>
            <person name="Tangrot J."/>
            <person name="Rosling A."/>
        </authorList>
    </citation>
    <scope>NUCLEOTIDE SEQUENCE</scope>
    <source>
        <strain evidence="2">CL551</strain>
    </source>
</reference>
<accession>A0A9N9H1G2</accession>
<evidence type="ECO:0000313" key="3">
    <source>
        <dbReference type="Proteomes" id="UP000789342"/>
    </source>
</evidence>
<evidence type="ECO:0000313" key="2">
    <source>
        <dbReference type="EMBL" id="CAG8641866.1"/>
    </source>
</evidence>
<feature type="compositionally biased region" description="Polar residues" evidence="1">
    <location>
        <begin position="57"/>
        <end position="82"/>
    </location>
</feature>
<dbReference type="Proteomes" id="UP000789342">
    <property type="component" value="Unassembled WGS sequence"/>
</dbReference>
<gene>
    <name evidence="2" type="ORF">AMORRO_LOCUS9551</name>
</gene>